<feature type="domain" description="ABC1 atypical kinase-like" evidence="1">
    <location>
        <begin position="10"/>
        <end position="208"/>
    </location>
</feature>
<dbReference type="InterPro" id="IPR004147">
    <property type="entry name" value="ABC1_dom"/>
</dbReference>
<sequence>MPRATDARAQPLAVKVRHPNVVDRIQTDFALMLMLADFSARVPGLRWLNLKASVSQFSSTMVAQTRLDIEAEHLRRFGWNFGTSGWQDVRFPRVLDGGSHAVLLETFEPGELVSTYTIDKIVGGGSGGATLPRHVARFVVTRGEDLYLKMLLVDNLMHADLHPGNILLHAPPHADPTLVLIDAGMVARLRPIESKNFIGFLQAVGAGDGAWAARAVLGFSDQQTCEDRDEFATDMAEFFRTDCRGYFTGVEFGHVLRGVLGLVRKHKVALDANYMTLVMNVLCLEGMARALLPDYNVLDAARPLLTAHKRLPGPVFRVALPLIFSFKKLCDKLENRGDKHTKTEAAALA</sequence>
<dbReference type="SUPFAM" id="SSF56112">
    <property type="entry name" value="Protein kinase-like (PK-like)"/>
    <property type="match status" value="1"/>
</dbReference>
<dbReference type="AlphaFoldDB" id="A0A7S0EP42"/>
<evidence type="ECO:0000313" key="2">
    <source>
        <dbReference type="EMBL" id="CAD8489359.1"/>
    </source>
</evidence>
<organism evidence="2">
    <name type="scientific">Phaeocystis antarctica</name>
    <dbReference type="NCBI Taxonomy" id="33657"/>
    <lineage>
        <taxon>Eukaryota</taxon>
        <taxon>Haptista</taxon>
        <taxon>Haptophyta</taxon>
        <taxon>Prymnesiophyceae</taxon>
        <taxon>Phaeocystales</taxon>
        <taxon>Phaeocystaceae</taxon>
        <taxon>Phaeocystis</taxon>
    </lineage>
</organism>
<protein>
    <recommendedName>
        <fullName evidence="1">ABC1 atypical kinase-like domain-containing protein</fullName>
    </recommendedName>
</protein>
<dbReference type="PANTHER" id="PTHR45890:SF1">
    <property type="entry name" value="AARF DOMAIN CONTAINING KINASE 2"/>
    <property type="match status" value="1"/>
</dbReference>
<dbReference type="InterPro" id="IPR052402">
    <property type="entry name" value="ADCK_kinase"/>
</dbReference>
<dbReference type="PANTHER" id="PTHR45890">
    <property type="entry name" value="AARF DOMAIN CONTAINING KINASE 2 (PREDICTED)"/>
    <property type="match status" value="1"/>
</dbReference>
<dbReference type="EMBL" id="HBEP01019033">
    <property type="protein sequence ID" value="CAD8489359.1"/>
    <property type="molecule type" value="Transcribed_RNA"/>
</dbReference>
<name>A0A7S0EP42_9EUKA</name>
<reference evidence="2" key="1">
    <citation type="submission" date="2021-01" db="EMBL/GenBank/DDBJ databases">
        <authorList>
            <person name="Corre E."/>
            <person name="Pelletier E."/>
            <person name="Niang G."/>
            <person name="Scheremetjew M."/>
            <person name="Finn R."/>
            <person name="Kale V."/>
            <person name="Holt S."/>
            <person name="Cochrane G."/>
            <person name="Meng A."/>
            <person name="Brown T."/>
            <person name="Cohen L."/>
        </authorList>
    </citation>
    <scope>NUCLEOTIDE SEQUENCE</scope>
    <source>
        <strain evidence="2">CCMP1374</strain>
    </source>
</reference>
<dbReference type="Pfam" id="PF03109">
    <property type="entry name" value="ABC1"/>
    <property type="match status" value="1"/>
</dbReference>
<evidence type="ECO:0000259" key="1">
    <source>
        <dbReference type="Pfam" id="PF03109"/>
    </source>
</evidence>
<dbReference type="InterPro" id="IPR011009">
    <property type="entry name" value="Kinase-like_dom_sf"/>
</dbReference>
<accession>A0A7S0EP42</accession>
<gene>
    <name evidence="2" type="ORF">PANT1444_LOCUS10683</name>
</gene>
<proteinExistence type="predicted"/>